<sequence>MTETETPAFEALPTPCLLLDEARMMRNIDRLAGHAAGLGVALRPHLKTAKSPEVGRLQTGGTPGPITVSTLAEAEAFHRAGHHDILYAVGIAPQKLERGRALRAQGCDLTVILDSAAQARAVAEAGVPAMIEIDSDGHRGGLTPSDPALLAVGRLLSGSGLLRGVMTHAGESYGVSGREAHAEFAERERAAVVTAAEALRAAGLDCPVVSVGSTPTAHAARDLTGVTEMRAGVYVFFDLVMAGIGVCGLDDIALSVLTTVIGHQKAKGWTMIDAGWMALSRDRGTAAQAVDQGYGVVCDAAGRVLPDLIVTSANQEHGIVALRPGAAGPVPEFPVGTQLRILPNHACAVAAQHDRYHVIGAEGGPLRVWPRFGGW</sequence>
<dbReference type="SMART" id="SM01119">
    <property type="entry name" value="D-ser_dehydrat"/>
    <property type="match status" value="1"/>
</dbReference>
<feature type="domain" description="D-serine dehydratase-like" evidence="3">
    <location>
        <begin position="253"/>
        <end position="360"/>
    </location>
</feature>
<dbReference type="PANTHER" id="PTHR28004">
    <property type="entry name" value="ZGC:162816-RELATED"/>
    <property type="match status" value="1"/>
</dbReference>
<dbReference type="InterPro" id="IPR001608">
    <property type="entry name" value="Ala_racemase_N"/>
</dbReference>
<evidence type="ECO:0000256" key="2">
    <source>
        <dbReference type="ARBA" id="ARBA00023239"/>
    </source>
</evidence>
<dbReference type="InterPro" id="IPR029066">
    <property type="entry name" value="PLP-binding_barrel"/>
</dbReference>
<dbReference type="GO" id="GO:0036088">
    <property type="term" value="P:D-serine catabolic process"/>
    <property type="evidence" value="ECO:0007669"/>
    <property type="project" value="TreeGrafter"/>
</dbReference>
<dbReference type="Gene3D" id="2.40.37.20">
    <property type="entry name" value="D-serine dehydratase-like domain"/>
    <property type="match status" value="1"/>
</dbReference>
<dbReference type="RefSeq" id="WP_353475192.1">
    <property type="nucleotide sequence ID" value="NZ_CP123385.1"/>
</dbReference>
<evidence type="ECO:0000256" key="1">
    <source>
        <dbReference type="ARBA" id="ARBA00005323"/>
    </source>
</evidence>
<comment type="similarity">
    <text evidence="1">Belongs to the DSD1 family.</text>
</comment>
<dbReference type="GO" id="GO:0008721">
    <property type="term" value="F:D-serine ammonia-lyase activity"/>
    <property type="evidence" value="ECO:0007669"/>
    <property type="project" value="TreeGrafter"/>
</dbReference>
<dbReference type="Gene3D" id="3.20.20.10">
    <property type="entry name" value="Alanine racemase"/>
    <property type="match status" value="1"/>
</dbReference>
<organism evidence="4">
    <name type="scientific">Alloyangia sp. H15</name>
    <dbReference type="NCBI Taxonomy" id="3029062"/>
    <lineage>
        <taxon>Bacteria</taxon>
        <taxon>Pseudomonadati</taxon>
        <taxon>Pseudomonadota</taxon>
        <taxon>Alphaproteobacteria</taxon>
        <taxon>Rhodobacterales</taxon>
        <taxon>Roseobacteraceae</taxon>
        <taxon>Alloyangia</taxon>
    </lineage>
</organism>
<dbReference type="CDD" id="cd06812">
    <property type="entry name" value="PLPDE_III_DSD_D-TA_like_1"/>
    <property type="match status" value="1"/>
</dbReference>
<dbReference type="InterPro" id="IPR042208">
    <property type="entry name" value="D-ser_dehydrat-like_sf"/>
</dbReference>
<dbReference type="InterPro" id="IPR026956">
    <property type="entry name" value="D-ser_dehydrat-like_dom"/>
</dbReference>
<dbReference type="InterPro" id="IPR051466">
    <property type="entry name" value="D-amino_acid_metab_enzyme"/>
</dbReference>
<reference evidence="4" key="1">
    <citation type="submission" date="2023-02" db="EMBL/GenBank/DDBJ databases">
        <title>Description and genomic characterization of Salipiger bruguierae sp. nov., isolated from the sediment of mangrove plant Bruguiera sexangula.</title>
        <authorList>
            <person name="Long M."/>
        </authorList>
    </citation>
    <scope>NUCLEOTIDE SEQUENCE</scope>
    <source>
        <strain evidence="4">H15</strain>
    </source>
</reference>
<dbReference type="PANTHER" id="PTHR28004:SF2">
    <property type="entry name" value="D-SERINE DEHYDRATASE"/>
    <property type="match status" value="1"/>
</dbReference>
<keyword evidence="2" id="KW-0456">Lyase</keyword>
<name>A0AAU8ANH4_9RHOB</name>
<dbReference type="AlphaFoldDB" id="A0AAU8ANH4"/>
<evidence type="ECO:0000313" key="4">
    <source>
        <dbReference type="EMBL" id="XCC96326.1"/>
    </source>
</evidence>
<dbReference type="SUPFAM" id="SSF51419">
    <property type="entry name" value="PLP-binding barrel"/>
    <property type="match status" value="1"/>
</dbReference>
<dbReference type="EMBL" id="CP123385">
    <property type="protein sequence ID" value="XCC96326.1"/>
    <property type="molecule type" value="Genomic_DNA"/>
</dbReference>
<gene>
    <name evidence="4" type="ORF">PVT71_16680</name>
</gene>
<protein>
    <submittedName>
        <fullName evidence="4">DSD1 family PLP-dependent enzyme</fullName>
    </submittedName>
</protein>
<dbReference type="Pfam" id="PF01168">
    <property type="entry name" value="Ala_racemase_N"/>
    <property type="match status" value="1"/>
</dbReference>
<accession>A0AAU8ANH4</accession>
<evidence type="ECO:0000259" key="3">
    <source>
        <dbReference type="SMART" id="SM01119"/>
    </source>
</evidence>
<dbReference type="Pfam" id="PF14031">
    <property type="entry name" value="D-ser_dehydrat"/>
    <property type="match status" value="1"/>
</dbReference>
<proteinExistence type="inferred from homology"/>